<evidence type="ECO:0000313" key="4">
    <source>
        <dbReference type="Proteomes" id="UP000294933"/>
    </source>
</evidence>
<feature type="domain" description="Sfi1 spindle body" evidence="2">
    <location>
        <begin position="415"/>
        <end position="674"/>
    </location>
</feature>
<feature type="region of interest" description="Disordered" evidence="1">
    <location>
        <begin position="1"/>
        <end position="20"/>
    </location>
</feature>
<dbReference type="VEuPathDB" id="FungiDB:BD410DRAFT_714677"/>
<protein>
    <recommendedName>
        <fullName evidence="2">Sfi1 spindle body domain-containing protein</fullName>
    </recommendedName>
</protein>
<accession>A0A4Y7QJV3</accession>
<dbReference type="EMBL" id="ML170159">
    <property type="protein sequence ID" value="TDL27501.1"/>
    <property type="molecule type" value="Genomic_DNA"/>
</dbReference>
<feature type="compositionally biased region" description="Polar residues" evidence="1">
    <location>
        <begin position="940"/>
        <end position="961"/>
    </location>
</feature>
<dbReference type="InterPro" id="IPR013665">
    <property type="entry name" value="Sfi1_dom"/>
</dbReference>
<reference evidence="3 4" key="1">
    <citation type="submission" date="2018-06" db="EMBL/GenBank/DDBJ databases">
        <title>A transcriptomic atlas of mushroom development highlights an independent origin of complex multicellularity.</title>
        <authorList>
            <consortium name="DOE Joint Genome Institute"/>
            <person name="Krizsan K."/>
            <person name="Almasi E."/>
            <person name="Merenyi Z."/>
            <person name="Sahu N."/>
            <person name="Viragh M."/>
            <person name="Koszo T."/>
            <person name="Mondo S."/>
            <person name="Kiss B."/>
            <person name="Balint B."/>
            <person name="Kues U."/>
            <person name="Barry K."/>
            <person name="Hegedus J.C."/>
            <person name="Henrissat B."/>
            <person name="Johnson J."/>
            <person name="Lipzen A."/>
            <person name="Ohm R."/>
            <person name="Nagy I."/>
            <person name="Pangilinan J."/>
            <person name="Yan J."/>
            <person name="Xiong Y."/>
            <person name="Grigoriev I.V."/>
            <person name="Hibbett D.S."/>
            <person name="Nagy L.G."/>
        </authorList>
    </citation>
    <scope>NUCLEOTIDE SEQUENCE [LARGE SCALE GENOMIC DNA]</scope>
    <source>
        <strain evidence="3 4">SZMC22713</strain>
    </source>
</reference>
<evidence type="ECO:0000259" key="2">
    <source>
        <dbReference type="Pfam" id="PF08457"/>
    </source>
</evidence>
<name>A0A4Y7QJV3_9AGAM</name>
<dbReference type="STRING" id="50990.A0A4Y7QJV3"/>
<gene>
    <name evidence="3" type="ORF">BD410DRAFT_714677</name>
</gene>
<feature type="region of interest" description="Disordered" evidence="1">
    <location>
        <begin position="134"/>
        <end position="181"/>
    </location>
</feature>
<sequence length="1018" mass="120160">MLSFQPRRKSSNAPQKPILDLSTTSSTASAALAGLSPQDVSLIDEIIKRSPPSATTFLTVFRAYNEVLQERGLDSGDDVMYYRILLKLGVVKGRNWGEKWTTVKSQMGYSADASKESQRPTQLPLRKDALRSARDTESFTIHSHQDLSEGSDAESGTSHDYREPAPYIREPTIDPRSDAPNTLRLRTEPAVHPRVSSFGSFSHVQSATRQYHDDTYSLVSDDYPDTFSPTPPSYRAATCETQSPHSLETITPTVRSRPPPAIVERKKAFIDEEEAWKQIKMGRDEEIADQFRDDKCVEKCWCVWLDGYRWISSTGWQVETARNNALTRTYLQQWRWCLSAQRDAFQQVARLAESRTLKGSWGIWKKKQQERKLIAWRNEMRVKMNLLKDKKGVKIKKDAWVKWRQLFQSRLSSQRYLHKLCIKIFTKWRYRKYVIDRMEALGDDTIETNELRIMTRYWEQWKVILMWKERERHVSSLVASRLRKEAMLVWKARIQEYRRADAVNDLRILKDGLRLWKESHARLVVGYILRIALNHVADKRKMRAVMHVWVARERGTLLQRVRDTRLVCLTIYVPCMLIHTRADQAQAFQRRTSSSVMTAVMHQWYQTRATHLNAYRFAARYYEDQLLYITVHLWRVKLRVKLRMTKQARIVRQFLLLNHALNVWRKKVKRQRALKLLELKLIARTFYELNSRLAEWRKTAAQQQNIQKMLKPVFQHVMKNAMSMWTSRVIDMKLRELQVVDRRDNHLLISAFEKWKSICMRHAEDLSLMLSYRDVKREETTRRMFYRWLTATRESRYRKSAHQQARSHDVKRSLSSAWDKWMDKTRDKQLKPLEHIFRFQLERNLLFRAFGMWNSKPNISKPASAIRFHASCLKSKHWKIWREAMPQALQARMARKHDRRNLLAISLDKWVQTYRTKVALKAVARAKYLRLPSKPDEVFTTRSRSSARSVISHKSSRSNSPAKDETTHQRRWPSFPDSDVVTSSVRRLSSASDAVRIDEQKNLWKELRLAQRGQNGPR</sequence>
<feature type="region of interest" description="Disordered" evidence="1">
    <location>
        <begin position="940"/>
        <end position="979"/>
    </location>
</feature>
<dbReference type="Pfam" id="PF08457">
    <property type="entry name" value="Sfi1"/>
    <property type="match status" value="1"/>
</dbReference>
<dbReference type="OrthoDB" id="1933281at2759"/>
<feature type="compositionally biased region" description="Basic residues" evidence="1">
    <location>
        <begin position="1"/>
        <end position="10"/>
    </location>
</feature>
<proteinExistence type="predicted"/>
<dbReference type="Proteomes" id="UP000294933">
    <property type="component" value="Unassembled WGS sequence"/>
</dbReference>
<feature type="compositionally biased region" description="Basic and acidic residues" evidence="1">
    <location>
        <begin position="134"/>
        <end position="147"/>
    </location>
</feature>
<organism evidence="3 4">
    <name type="scientific">Rickenella mellea</name>
    <dbReference type="NCBI Taxonomy" id="50990"/>
    <lineage>
        <taxon>Eukaryota</taxon>
        <taxon>Fungi</taxon>
        <taxon>Dikarya</taxon>
        <taxon>Basidiomycota</taxon>
        <taxon>Agaricomycotina</taxon>
        <taxon>Agaricomycetes</taxon>
        <taxon>Hymenochaetales</taxon>
        <taxon>Rickenellaceae</taxon>
        <taxon>Rickenella</taxon>
    </lineage>
</organism>
<dbReference type="AlphaFoldDB" id="A0A4Y7QJV3"/>
<keyword evidence="4" id="KW-1185">Reference proteome</keyword>
<evidence type="ECO:0000313" key="3">
    <source>
        <dbReference type="EMBL" id="TDL27501.1"/>
    </source>
</evidence>
<evidence type="ECO:0000256" key="1">
    <source>
        <dbReference type="SAM" id="MobiDB-lite"/>
    </source>
</evidence>